<organism evidence="2 3">
    <name type="scientific">Clostridium beijerinckii</name>
    <name type="common">Clostridium MP</name>
    <dbReference type="NCBI Taxonomy" id="1520"/>
    <lineage>
        <taxon>Bacteria</taxon>
        <taxon>Bacillati</taxon>
        <taxon>Bacillota</taxon>
        <taxon>Clostridia</taxon>
        <taxon>Eubacteriales</taxon>
        <taxon>Clostridiaceae</taxon>
        <taxon>Clostridium</taxon>
    </lineage>
</organism>
<name>A0AAW3WA75_CLOBE</name>
<dbReference type="GO" id="GO:0003677">
    <property type="term" value="F:DNA binding"/>
    <property type="evidence" value="ECO:0007669"/>
    <property type="project" value="InterPro"/>
</dbReference>
<accession>A0AAW3WA75</accession>
<evidence type="ECO:0000313" key="3">
    <source>
        <dbReference type="Proteomes" id="UP001194098"/>
    </source>
</evidence>
<proteinExistence type="predicted"/>
<comment type="caution">
    <text evidence="2">The sequence shown here is derived from an EMBL/GenBank/DDBJ whole genome shotgun (WGS) entry which is preliminary data.</text>
</comment>
<dbReference type="PROSITE" id="PS50943">
    <property type="entry name" value="HTH_CROC1"/>
    <property type="match status" value="1"/>
</dbReference>
<dbReference type="SUPFAM" id="SSF47413">
    <property type="entry name" value="lambda repressor-like DNA-binding domains"/>
    <property type="match status" value="1"/>
</dbReference>
<reference evidence="2" key="1">
    <citation type="submission" date="2020-04" db="EMBL/GenBank/DDBJ databases">
        <authorList>
            <person name="Brown S."/>
        </authorList>
    </citation>
    <scope>NUCLEOTIDE SEQUENCE</scope>
    <source>
        <strain evidence="2">DJ015</strain>
    </source>
</reference>
<sequence>MNKIDKLRKRKALSYNDIAKDAKVSAQYVYLLAKGKRSNPSLEIMKGIANALDEKVEYVFNIN</sequence>
<evidence type="ECO:0000259" key="1">
    <source>
        <dbReference type="PROSITE" id="PS50943"/>
    </source>
</evidence>
<feature type="domain" description="HTH cro/C1-type" evidence="1">
    <location>
        <begin position="4"/>
        <end position="59"/>
    </location>
</feature>
<dbReference type="InterPro" id="IPR010982">
    <property type="entry name" value="Lambda_DNA-bd_dom_sf"/>
</dbReference>
<dbReference type="CDD" id="cd00093">
    <property type="entry name" value="HTH_XRE"/>
    <property type="match status" value="1"/>
</dbReference>
<dbReference type="AlphaFoldDB" id="A0AAW3WA75"/>
<gene>
    <name evidence="2" type="ORF">HGI39_13045</name>
</gene>
<protein>
    <submittedName>
        <fullName evidence="2">Helix-turn-helix domain-containing protein</fullName>
    </submittedName>
</protein>
<reference evidence="2" key="2">
    <citation type="journal article" date="2022" name="Nat. Biotechnol.">
        <title>Carbon-negative production of acetone and isopropanol by gas fermentation at industrial pilot scale.</title>
        <authorList>
            <person name="Liew F.E."/>
            <person name="Nogle R."/>
            <person name="Abdalla T."/>
            <person name="Rasor B.J."/>
            <person name="Canter C."/>
            <person name="Jensen R.O."/>
            <person name="Wang L."/>
            <person name="Strutz J."/>
            <person name="Chirania P."/>
            <person name="De Tissera S."/>
            <person name="Mueller A.P."/>
            <person name="Ruan Z."/>
            <person name="Gao A."/>
            <person name="Tran L."/>
            <person name="Engle N.L."/>
            <person name="Bromley J.C."/>
            <person name="Daniell J."/>
            <person name="Conrado R."/>
            <person name="Tschaplinski T.J."/>
            <person name="Giannone R.J."/>
            <person name="Hettich R.L."/>
            <person name="Karim A.S."/>
            <person name="Simpson S.D."/>
            <person name="Brown S.D."/>
            <person name="Leang C."/>
            <person name="Jewett M.C."/>
            <person name="Kopke M."/>
        </authorList>
    </citation>
    <scope>NUCLEOTIDE SEQUENCE</scope>
    <source>
        <strain evidence="2">DJ015</strain>
    </source>
</reference>
<dbReference type="Pfam" id="PF01381">
    <property type="entry name" value="HTH_3"/>
    <property type="match status" value="1"/>
</dbReference>
<dbReference type="Gene3D" id="1.10.260.40">
    <property type="entry name" value="lambda repressor-like DNA-binding domains"/>
    <property type="match status" value="1"/>
</dbReference>
<dbReference type="RefSeq" id="WP_105411834.1">
    <property type="nucleotide sequence ID" value="NZ_JABAGV010000030.1"/>
</dbReference>
<dbReference type="EMBL" id="JABAGV010000030">
    <property type="protein sequence ID" value="MBC2475621.1"/>
    <property type="molecule type" value="Genomic_DNA"/>
</dbReference>
<evidence type="ECO:0000313" key="2">
    <source>
        <dbReference type="EMBL" id="MBC2475621.1"/>
    </source>
</evidence>
<dbReference type="SMART" id="SM00530">
    <property type="entry name" value="HTH_XRE"/>
    <property type="match status" value="1"/>
</dbReference>
<dbReference type="Proteomes" id="UP001194098">
    <property type="component" value="Unassembled WGS sequence"/>
</dbReference>
<dbReference type="InterPro" id="IPR001387">
    <property type="entry name" value="Cro/C1-type_HTH"/>
</dbReference>